<feature type="transmembrane region" description="Helical" evidence="9">
    <location>
        <begin position="202"/>
        <end position="223"/>
    </location>
</feature>
<proteinExistence type="inferred from homology"/>
<dbReference type="GO" id="GO:0032217">
    <property type="term" value="F:riboflavin transmembrane transporter activity"/>
    <property type="evidence" value="ECO:0007669"/>
    <property type="project" value="UniProtKB-UniRule"/>
</dbReference>
<evidence type="ECO:0000313" key="11">
    <source>
        <dbReference type="WBParaSite" id="MhA1_Contig123.frz3.gene114"/>
    </source>
</evidence>
<dbReference type="WBParaSite" id="MhA1_Contig123.frz3.gene114">
    <property type="protein sequence ID" value="MhA1_Contig123.frz3.gene114"/>
    <property type="gene ID" value="MhA1_Contig123.frz3.gene114"/>
</dbReference>
<name>A0A1I8B1I6_MELHA</name>
<comment type="similarity">
    <text evidence="3 9">Belongs to the riboflavin transporter family.</text>
</comment>
<dbReference type="Proteomes" id="UP000095281">
    <property type="component" value="Unplaced"/>
</dbReference>
<feature type="transmembrane region" description="Helical" evidence="9">
    <location>
        <begin position="503"/>
        <end position="522"/>
    </location>
</feature>
<dbReference type="PANTHER" id="PTHR12929:SF10">
    <property type="entry name" value="RIBOFLAVIN TRANSPORTER"/>
    <property type="match status" value="1"/>
</dbReference>
<evidence type="ECO:0000256" key="9">
    <source>
        <dbReference type="RuleBase" id="RU368035"/>
    </source>
</evidence>
<reference evidence="11" key="1">
    <citation type="submission" date="2016-11" db="UniProtKB">
        <authorList>
            <consortium name="WormBaseParasite"/>
        </authorList>
    </citation>
    <scope>IDENTIFICATION</scope>
</reference>
<evidence type="ECO:0000256" key="8">
    <source>
        <dbReference type="ARBA" id="ARBA00023136"/>
    </source>
</evidence>
<protein>
    <recommendedName>
        <fullName evidence="9">Riboflavin transporter</fullName>
    </recommendedName>
</protein>
<dbReference type="AlphaFoldDB" id="A0A1I8B1I6"/>
<keyword evidence="4 9" id="KW-0813">Transport</keyword>
<evidence type="ECO:0000256" key="1">
    <source>
        <dbReference type="ARBA" id="ARBA00000215"/>
    </source>
</evidence>
<feature type="transmembrane region" description="Helical" evidence="9">
    <location>
        <begin position="472"/>
        <end position="491"/>
    </location>
</feature>
<feature type="transmembrane region" description="Helical" evidence="9">
    <location>
        <begin position="113"/>
        <end position="133"/>
    </location>
</feature>
<evidence type="ECO:0000256" key="5">
    <source>
        <dbReference type="ARBA" id="ARBA00022475"/>
    </source>
</evidence>
<feature type="transmembrane region" description="Helical" evidence="9">
    <location>
        <begin position="321"/>
        <end position="342"/>
    </location>
</feature>
<organism evidence="10 11">
    <name type="scientific">Meloidogyne hapla</name>
    <name type="common">Root-knot nematode worm</name>
    <dbReference type="NCBI Taxonomy" id="6305"/>
    <lineage>
        <taxon>Eukaryota</taxon>
        <taxon>Metazoa</taxon>
        <taxon>Ecdysozoa</taxon>
        <taxon>Nematoda</taxon>
        <taxon>Chromadorea</taxon>
        <taxon>Rhabditida</taxon>
        <taxon>Tylenchina</taxon>
        <taxon>Tylenchomorpha</taxon>
        <taxon>Tylenchoidea</taxon>
        <taxon>Meloidogynidae</taxon>
        <taxon>Meloidogyninae</taxon>
        <taxon>Meloidogyne</taxon>
    </lineage>
</organism>
<evidence type="ECO:0000256" key="6">
    <source>
        <dbReference type="ARBA" id="ARBA00022692"/>
    </source>
</evidence>
<feature type="transmembrane region" description="Helical" evidence="9">
    <location>
        <begin position="543"/>
        <end position="566"/>
    </location>
</feature>
<accession>A0A1I8B1I6</accession>
<evidence type="ECO:0000313" key="10">
    <source>
        <dbReference type="Proteomes" id="UP000095281"/>
    </source>
</evidence>
<feature type="transmembrane region" description="Helical" evidence="9">
    <location>
        <begin position="170"/>
        <end position="190"/>
    </location>
</feature>
<comment type="function">
    <text evidence="9">Plasma membrane transporter mediating the uptake by cells of the water soluble vitamin B2/riboflavin that plays a key role in biochemical oxidation-reduction reactions of the carbohydrate, lipid, and amino acid metabolism.</text>
</comment>
<evidence type="ECO:0000256" key="4">
    <source>
        <dbReference type="ARBA" id="ARBA00022448"/>
    </source>
</evidence>
<keyword evidence="5 9" id="KW-1003">Cell membrane</keyword>
<feature type="transmembrane region" description="Helical" evidence="9">
    <location>
        <begin position="268"/>
        <end position="285"/>
    </location>
</feature>
<keyword evidence="8 9" id="KW-0472">Membrane</keyword>
<dbReference type="GO" id="GO:0005886">
    <property type="term" value="C:plasma membrane"/>
    <property type="evidence" value="ECO:0007669"/>
    <property type="project" value="UniProtKB-SubCell"/>
</dbReference>
<sequence length="580" mass="65333">MLSRVSLPLFVAKRFESKAMSYQYAVHPVTGKTPPTLEEFDPLNPGEWQIGVGGKILPRLPEGTRCGELVMGKYGLYDPKVRDLQNRLWEGTAGGTLPTETATPFVRKMRNMVGIGTLMCVIGMFHSMAALMFSTKEDPLWPYNITWLTINAIWVELSLYTSRLPEGWSLPSYLSLIIQAACLLTLIYSVGHRYTRFNTNKAPLILSLLIFGSICMLLLALFWQETFWLFGIEHSVALIFLTFCMALVCASSNLFFMPYMADFHNSYMSAYFLGMSFSSFIPSLIKLVQGVGKYNCVEHLLPNGTKQIDSIPTEPLFSIKIYNSLIFVWMSIATTSFAILHWKFEHARENKKINETPQIVGENAFAEVVREQIDENSVADEQSPLNSNVAKETNGIIKLQKIGSDRGMRYWMLIFMLTLISAQMNTIIPSIQSYATLAYSMITYHLALTLSNISHPPANFLPIWCEPRSLTVIFILTSICTVSTIFIFILALQSPEPMLRTSFPFVGSFLSVSASVLSGFLCSYLRTLITGLVRSEQSNSEKALFWCGFFMQIGSIIGACAMFPLVNYYKIFKKRDPCIS</sequence>
<comment type="catalytic activity">
    <reaction evidence="1 9">
        <text>riboflavin(in) = riboflavin(out)</text>
        <dbReference type="Rhea" id="RHEA:35015"/>
        <dbReference type="ChEBI" id="CHEBI:57986"/>
    </reaction>
</comment>
<dbReference type="OMA" id="AYFWLAR"/>
<comment type="subcellular location">
    <subcellularLocation>
        <location evidence="2 9">Cell membrane</location>
        <topology evidence="2 9">Multi-pass membrane protein</topology>
    </subcellularLocation>
</comment>
<keyword evidence="10" id="KW-1185">Reference proteome</keyword>
<keyword evidence="6 9" id="KW-0812">Transmembrane</keyword>
<dbReference type="PANTHER" id="PTHR12929">
    <property type="entry name" value="SOLUTE CARRIER FAMILY 52"/>
    <property type="match status" value="1"/>
</dbReference>
<feature type="transmembrane region" description="Helical" evidence="9">
    <location>
        <begin position="235"/>
        <end position="256"/>
    </location>
</feature>
<evidence type="ECO:0000256" key="7">
    <source>
        <dbReference type="ARBA" id="ARBA00022989"/>
    </source>
</evidence>
<keyword evidence="7 9" id="KW-1133">Transmembrane helix</keyword>
<dbReference type="Pfam" id="PF06237">
    <property type="entry name" value="SLC52_ribofla_tr"/>
    <property type="match status" value="1"/>
</dbReference>
<evidence type="ECO:0000256" key="2">
    <source>
        <dbReference type="ARBA" id="ARBA00004651"/>
    </source>
</evidence>
<dbReference type="InterPro" id="IPR009357">
    <property type="entry name" value="Riboflavin_transptr"/>
</dbReference>
<feature type="transmembrane region" description="Helical" evidence="9">
    <location>
        <begin position="410"/>
        <end position="428"/>
    </location>
</feature>
<evidence type="ECO:0000256" key="3">
    <source>
        <dbReference type="ARBA" id="ARBA00006366"/>
    </source>
</evidence>